<dbReference type="InterPro" id="IPR029787">
    <property type="entry name" value="Nucleotide_cyclase"/>
</dbReference>
<evidence type="ECO:0000256" key="5">
    <source>
        <dbReference type="ARBA" id="ARBA00022989"/>
    </source>
</evidence>
<organism evidence="9 10">
    <name type="scientific">Seleniivibrio woodruffii</name>
    <dbReference type="NCBI Taxonomy" id="1078050"/>
    <lineage>
        <taxon>Bacteria</taxon>
        <taxon>Pseudomonadati</taxon>
        <taxon>Deferribacterota</taxon>
        <taxon>Deferribacteres</taxon>
        <taxon>Deferribacterales</taxon>
        <taxon>Geovibrionaceae</taxon>
        <taxon>Seleniivibrio</taxon>
    </lineage>
</organism>
<dbReference type="InterPro" id="IPR007890">
    <property type="entry name" value="CHASE2"/>
</dbReference>
<dbReference type="AlphaFoldDB" id="A0A4R1K9E5"/>
<reference evidence="9 10" key="1">
    <citation type="submission" date="2019-03" db="EMBL/GenBank/DDBJ databases">
        <title>Genomic Encyclopedia of Type Strains, Phase IV (KMG-IV): sequencing the most valuable type-strain genomes for metagenomic binning, comparative biology and taxonomic classification.</title>
        <authorList>
            <person name="Goeker M."/>
        </authorList>
    </citation>
    <scope>NUCLEOTIDE SEQUENCE [LARGE SCALE GENOMIC DNA]</scope>
    <source>
        <strain evidence="9 10">DSM 24984</strain>
    </source>
</reference>
<dbReference type="SUPFAM" id="SSF55073">
    <property type="entry name" value="Nucleotide cyclase"/>
    <property type="match status" value="1"/>
</dbReference>
<dbReference type="PANTHER" id="PTHR43081">
    <property type="entry name" value="ADENYLATE CYCLASE, TERMINAL-DIFFERENTIATION SPECIFIC-RELATED"/>
    <property type="match status" value="1"/>
</dbReference>
<dbReference type="PROSITE" id="PS51257">
    <property type="entry name" value="PROKAR_LIPOPROTEIN"/>
    <property type="match status" value="1"/>
</dbReference>
<gene>
    <name evidence="9" type="ORF">C8D98_1856</name>
</gene>
<name>A0A4R1K9E5_9BACT</name>
<dbReference type="PANTHER" id="PTHR43081:SF1">
    <property type="entry name" value="ADENYLATE CYCLASE, TERMINAL-DIFFERENTIATION SPECIFIC"/>
    <property type="match status" value="1"/>
</dbReference>
<evidence type="ECO:0000256" key="4">
    <source>
        <dbReference type="ARBA" id="ARBA00022692"/>
    </source>
</evidence>
<keyword evidence="10" id="KW-1185">Reference proteome</keyword>
<evidence type="ECO:0000256" key="6">
    <source>
        <dbReference type="ARBA" id="ARBA00023136"/>
    </source>
</evidence>
<dbReference type="OrthoDB" id="9806735at2"/>
<dbReference type="SMART" id="SM01080">
    <property type="entry name" value="CHASE2"/>
    <property type="match status" value="1"/>
</dbReference>
<feature type="transmembrane region" description="Helical" evidence="7">
    <location>
        <begin position="383"/>
        <end position="404"/>
    </location>
</feature>
<keyword evidence="4 7" id="KW-0812">Transmembrane</keyword>
<evidence type="ECO:0000313" key="10">
    <source>
        <dbReference type="Proteomes" id="UP000294614"/>
    </source>
</evidence>
<keyword evidence="3" id="KW-1003">Cell membrane</keyword>
<keyword evidence="5 7" id="KW-1133">Transmembrane helix</keyword>
<dbReference type="RefSeq" id="WP_132873831.1">
    <property type="nucleotide sequence ID" value="NZ_SMGG01000004.1"/>
</dbReference>
<dbReference type="GO" id="GO:0004016">
    <property type="term" value="F:adenylate cyclase activity"/>
    <property type="evidence" value="ECO:0007669"/>
    <property type="project" value="UniProtKB-ARBA"/>
</dbReference>
<dbReference type="InterPro" id="IPR001054">
    <property type="entry name" value="A/G_cyclase"/>
</dbReference>
<dbReference type="Pfam" id="PF00211">
    <property type="entry name" value="Guanylate_cyc"/>
    <property type="match status" value="1"/>
</dbReference>
<proteinExistence type="inferred from homology"/>
<dbReference type="SMART" id="SM00044">
    <property type="entry name" value="CYCc"/>
    <property type="match status" value="1"/>
</dbReference>
<feature type="transmembrane region" description="Helical" evidence="7">
    <location>
        <begin position="329"/>
        <end position="348"/>
    </location>
</feature>
<feature type="transmembrane region" description="Helical" evidence="7">
    <location>
        <begin position="355"/>
        <end position="377"/>
    </location>
</feature>
<comment type="subcellular location">
    <subcellularLocation>
        <location evidence="1">Cell envelope</location>
    </subcellularLocation>
</comment>
<dbReference type="Proteomes" id="UP000294614">
    <property type="component" value="Unassembled WGS sequence"/>
</dbReference>
<dbReference type="InterPro" id="IPR050697">
    <property type="entry name" value="Adenylyl/Guanylyl_Cyclase_3/4"/>
</dbReference>
<dbReference type="Pfam" id="PF05226">
    <property type="entry name" value="CHASE2"/>
    <property type="match status" value="1"/>
</dbReference>
<dbReference type="GO" id="GO:0035556">
    <property type="term" value="P:intracellular signal transduction"/>
    <property type="evidence" value="ECO:0007669"/>
    <property type="project" value="InterPro"/>
</dbReference>
<sequence>MAFLKGLLKNYRLIILIVSLAVGCWGMYKKPAFIERFALGFEDIKFPVRSSLGMAPEPDKRLVIVTVDEPSVNKLGRWVWPRDVIAKMFSNLSQADIVGLDIVFSEPSDEKSDELLADSIINSGNIILGFFFRGEATEETTEQAIDYLENCAYLNYDIQGKYVGVKEFKFAEVNIPIIAESGLTCASFSTEPDVDGLYRNYPLAYIHKGYIFPPLAVQMMRYGLDKDAELVLNEKGVKSFKIDNVNLKNSSYFRLNYYDNVEYVSAYKVINGEIPPSFFKDKMVIVGVTEVGIYDMRPTPVDAVTPGVSLHYAALSNLLNNEFLTTSDAYDYASIVVLMLVILAISYLRKQHYRLMLYFGSFTLTAGVSYAMFIFGNHWQHEFYTMAPAILMTATLESFAFFTVERKAKEVKKAFASYVSPELVEEIQKDPDKLKLGGEERFITIMFSDIRGFTTLSEKLSATELTSMLNKIHDPMTKVVLSNKGMLDKYIGDAMMALFNTPLDLPDHADMAVKTALELIRTLHEINGRFTEAGLPNIDVGVGVNSGPAVCGNMGSTVRFEYTAIGDSVNIASRLEGLCKAYKTRIVVSEYTLAHCKMQFLTRKLDSVRVKGKKEPVAIYEVMENTPENKAIADRFHAGLDMYFARNFEGALAVFEEMEAAGDATSSVFTERCREYIKEPPESDWDGTYTMKTK</sequence>
<evidence type="ECO:0000256" key="7">
    <source>
        <dbReference type="SAM" id="Phobius"/>
    </source>
</evidence>
<accession>A0A4R1K9E5</accession>
<protein>
    <submittedName>
        <fullName evidence="9">Adenylate cyclase</fullName>
    </submittedName>
</protein>
<feature type="domain" description="Guanylate cyclase" evidence="8">
    <location>
        <begin position="444"/>
        <end position="576"/>
    </location>
</feature>
<dbReference type="Gene3D" id="3.30.70.1230">
    <property type="entry name" value="Nucleotide cyclase"/>
    <property type="match status" value="1"/>
</dbReference>
<dbReference type="EMBL" id="SMGG01000004">
    <property type="protein sequence ID" value="TCK60975.1"/>
    <property type="molecule type" value="Genomic_DNA"/>
</dbReference>
<dbReference type="PROSITE" id="PS50125">
    <property type="entry name" value="GUANYLATE_CYCLASE_2"/>
    <property type="match status" value="1"/>
</dbReference>
<keyword evidence="6 7" id="KW-0472">Membrane</keyword>
<evidence type="ECO:0000256" key="2">
    <source>
        <dbReference type="ARBA" id="ARBA00005381"/>
    </source>
</evidence>
<evidence type="ECO:0000259" key="8">
    <source>
        <dbReference type="PROSITE" id="PS50125"/>
    </source>
</evidence>
<comment type="similarity">
    <text evidence="2">Belongs to the adenylyl cyclase class-3 family.</text>
</comment>
<dbReference type="CDD" id="cd07302">
    <property type="entry name" value="CHD"/>
    <property type="match status" value="1"/>
</dbReference>
<dbReference type="FunFam" id="3.30.70.1230:FF:000016">
    <property type="entry name" value="Adenylate/guanylate cyclase domain-containing protein"/>
    <property type="match status" value="1"/>
</dbReference>
<evidence type="ECO:0000256" key="3">
    <source>
        <dbReference type="ARBA" id="ARBA00022475"/>
    </source>
</evidence>
<dbReference type="GO" id="GO:0030313">
    <property type="term" value="C:cell envelope"/>
    <property type="evidence" value="ECO:0007669"/>
    <property type="project" value="UniProtKB-SubCell"/>
</dbReference>
<comment type="caution">
    <text evidence="9">The sequence shown here is derived from an EMBL/GenBank/DDBJ whole genome shotgun (WGS) entry which is preliminary data.</text>
</comment>
<evidence type="ECO:0000313" key="9">
    <source>
        <dbReference type="EMBL" id="TCK60975.1"/>
    </source>
</evidence>
<dbReference type="GO" id="GO:0006171">
    <property type="term" value="P:cAMP biosynthetic process"/>
    <property type="evidence" value="ECO:0007669"/>
    <property type="project" value="TreeGrafter"/>
</dbReference>
<evidence type="ECO:0000256" key="1">
    <source>
        <dbReference type="ARBA" id="ARBA00004196"/>
    </source>
</evidence>